<keyword evidence="2" id="KW-1185">Reference proteome</keyword>
<reference evidence="1 2" key="1">
    <citation type="submission" date="2018-10" db="EMBL/GenBank/DDBJ databases">
        <title>Pseudomonas sp. GL14 genome.</title>
        <authorList>
            <person name="Peng J."/>
            <person name="Liu Z.-P."/>
        </authorList>
    </citation>
    <scope>NUCLEOTIDE SEQUENCE [LARGE SCALE GENOMIC DNA]</scope>
    <source>
        <strain evidence="1 2">GL14</strain>
    </source>
</reference>
<dbReference type="EMBL" id="RFFL01000056">
    <property type="protein sequence ID" value="RMH95923.1"/>
    <property type="molecule type" value="Genomic_DNA"/>
</dbReference>
<evidence type="ECO:0000313" key="2">
    <source>
        <dbReference type="Proteomes" id="UP000269134"/>
    </source>
</evidence>
<protein>
    <recommendedName>
        <fullName evidence="3">KOW domain-containing protein</fullName>
    </recommendedName>
</protein>
<dbReference type="Proteomes" id="UP000269134">
    <property type="component" value="Unassembled WGS sequence"/>
</dbReference>
<comment type="caution">
    <text evidence="1">The sequence shown here is derived from an EMBL/GenBank/DDBJ whole genome shotgun (WGS) entry which is preliminary data.</text>
</comment>
<gene>
    <name evidence="1" type="ORF">EA795_20640</name>
</gene>
<evidence type="ECO:0000313" key="1">
    <source>
        <dbReference type="EMBL" id="RMH95923.1"/>
    </source>
</evidence>
<sequence length="79" mass="8846">MRALWDDNRRTDMTTKFGSKVQVGDMIFVGIGRSKTGRINAFLPHPEFAERNPGYTARIAVTDRGKITVVDQQPIEVPA</sequence>
<name>A0ABX9USW2_9GAMM</name>
<organism evidence="1 2">
    <name type="scientific">Stutzerimonas nitrititolerans</name>
    <dbReference type="NCBI Taxonomy" id="2482751"/>
    <lineage>
        <taxon>Bacteria</taxon>
        <taxon>Pseudomonadati</taxon>
        <taxon>Pseudomonadota</taxon>
        <taxon>Gammaproteobacteria</taxon>
        <taxon>Pseudomonadales</taxon>
        <taxon>Pseudomonadaceae</taxon>
        <taxon>Stutzerimonas</taxon>
    </lineage>
</organism>
<proteinExistence type="predicted"/>
<accession>A0ABX9USW2</accession>
<evidence type="ECO:0008006" key="3">
    <source>
        <dbReference type="Google" id="ProtNLM"/>
    </source>
</evidence>